<dbReference type="RefSeq" id="WP_300950573.1">
    <property type="nucleotide sequence ID" value="NZ_JAUHJQ010000001.1"/>
</dbReference>
<dbReference type="Pfam" id="PF02470">
    <property type="entry name" value="MlaD"/>
    <property type="match status" value="1"/>
</dbReference>
<keyword evidence="4" id="KW-1185">Reference proteome</keyword>
<protein>
    <submittedName>
        <fullName evidence="3">MCE family protein</fullName>
    </submittedName>
</protein>
<feature type="domain" description="Mce/MlaD" evidence="1">
    <location>
        <begin position="39"/>
        <end position="113"/>
    </location>
</feature>
<dbReference type="InterPro" id="IPR003399">
    <property type="entry name" value="Mce/MlaD"/>
</dbReference>
<evidence type="ECO:0000313" key="4">
    <source>
        <dbReference type="Proteomes" id="UP001168620"/>
    </source>
</evidence>
<dbReference type="PRINTS" id="PR01782">
    <property type="entry name" value="MCEVIRFACTOR"/>
</dbReference>
<accession>A0ABT8FAJ0</accession>
<sequence>MKPFRERNPVIIGLVSITVLVALLAAAFRADQLPIIGGGDTYYASFTEAGGLEPEDEVRVAGVRVGKVESIELDGAQVTVAFRLEEAADLGAETGAAIKVKTLLGDMFLALEPRGEGSLEEGSRIPVERTTSPYDVVQAFEGLAETTGAIDTDQLAGALSTLADLGRNTPEEFRGALDGLSRLSRNLAAKDDEIGSLLQSLTKVSKVLDERDEDLIDLMADADVLARALVARRDVVHRLLVSTTRMSTELTALVRESRADLAPALAELEEVVQLLLKNEDNLDRSLRLMAPFYRVFANTLGTGPWFDTFIQNFPSSIPQLGP</sequence>
<dbReference type="Pfam" id="PF11887">
    <property type="entry name" value="Mce4_CUP1"/>
    <property type="match status" value="1"/>
</dbReference>
<evidence type="ECO:0000259" key="1">
    <source>
        <dbReference type="Pfam" id="PF02470"/>
    </source>
</evidence>
<feature type="domain" description="Mammalian cell entry C-terminal" evidence="2">
    <location>
        <begin position="118"/>
        <end position="302"/>
    </location>
</feature>
<name>A0ABT8FAJ0_9ACTN</name>
<evidence type="ECO:0000313" key="3">
    <source>
        <dbReference type="EMBL" id="MDN4171651.1"/>
    </source>
</evidence>
<dbReference type="InterPro" id="IPR024516">
    <property type="entry name" value="Mce_C"/>
</dbReference>
<dbReference type="InterPro" id="IPR052336">
    <property type="entry name" value="MlaD_Phospholipid_Transporter"/>
</dbReference>
<dbReference type="PANTHER" id="PTHR33371:SF18">
    <property type="entry name" value="MCE-FAMILY PROTEIN MCE3C"/>
    <property type="match status" value="1"/>
</dbReference>
<evidence type="ECO:0000259" key="2">
    <source>
        <dbReference type="Pfam" id="PF11887"/>
    </source>
</evidence>
<dbReference type="PANTHER" id="PTHR33371">
    <property type="entry name" value="INTERMEMBRANE PHOSPHOLIPID TRANSPORT SYSTEM BINDING PROTEIN MLAD-RELATED"/>
    <property type="match status" value="1"/>
</dbReference>
<dbReference type="InterPro" id="IPR005693">
    <property type="entry name" value="Mce"/>
</dbReference>
<organism evidence="3 4">
    <name type="scientific">Nocardioides oceani</name>
    <dbReference type="NCBI Taxonomy" id="3058369"/>
    <lineage>
        <taxon>Bacteria</taxon>
        <taxon>Bacillati</taxon>
        <taxon>Actinomycetota</taxon>
        <taxon>Actinomycetes</taxon>
        <taxon>Propionibacteriales</taxon>
        <taxon>Nocardioidaceae</taxon>
        <taxon>Nocardioides</taxon>
    </lineage>
</organism>
<gene>
    <name evidence="3" type="ORF">QWY28_01715</name>
</gene>
<dbReference type="EMBL" id="JAUHJQ010000001">
    <property type="protein sequence ID" value="MDN4171651.1"/>
    <property type="molecule type" value="Genomic_DNA"/>
</dbReference>
<comment type="caution">
    <text evidence="3">The sequence shown here is derived from an EMBL/GenBank/DDBJ whole genome shotgun (WGS) entry which is preliminary data.</text>
</comment>
<proteinExistence type="predicted"/>
<dbReference type="Proteomes" id="UP001168620">
    <property type="component" value="Unassembled WGS sequence"/>
</dbReference>
<reference evidence="3" key="1">
    <citation type="submission" date="2023-06" db="EMBL/GenBank/DDBJ databases">
        <title>Draft genome sequence of Nocardioides sp. SOB77.</title>
        <authorList>
            <person name="Zhang G."/>
        </authorList>
    </citation>
    <scope>NUCLEOTIDE SEQUENCE</scope>
    <source>
        <strain evidence="3">SOB77</strain>
    </source>
</reference>
<dbReference type="NCBIfam" id="TIGR00996">
    <property type="entry name" value="Mtu_fam_mce"/>
    <property type="match status" value="1"/>
</dbReference>